<dbReference type="Pfam" id="PF00237">
    <property type="entry name" value="Ribosomal_L22"/>
    <property type="match status" value="1"/>
</dbReference>
<organism evidence="11">
    <name type="scientific">Actinostachys pennula</name>
    <dbReference type="NCBI Taxonomy" id="148577"/>
    <lineage>
        <taxon>Eukaryota</taxon>
        <taxon>Viridiplantae</taxon>
        <taxon>Streptophyta</taxon>
        <taxon>Embryophyta</taxon>
        <taxon>Tracheophyta</taxon>
        <taxon>Polypodiopsida</taxon>
        <taxon>Polypodiidae</taxon>
        <taxon>Schizaeales</taxon>
        <taxon>Schizaeaceae</taxon>
        <taxon>Actinostachys</taxon>
    </lineage>
</organism>
<evidence type="ECO:0000256" key="3">
    <source>
        <dbReference type="ARBA" id="ARBA00022730"/>
    </source>
</evidence>
<dbReference type="PANTHER" id="PTHR13501:SF10">
    <property type="entry name" value="LARGE RIBOSOMAL SUBUNIT PROTEIN UL22M"/>
    <property type="match status" value="1"/>
</dbReference>
<proteinExistence type="inferred from homology"/>
<dbReference type="HAMAP" id="MF_01331_B">
    <property type="entry name" value="Ribosomal_uL22_B"/>
    <property type="match status" value="1"/>
</dbReference>
<evidence type="ECO:0000256" key="9">
    <source>
        <dbReference type="RuleBase" id="RU004005"/>
    </source>
</evidence>
<dbReference type="InterPro" id="IPR047867">
    <property type="entry name" value="Ribosomal_uL22_bac/org-type"/>
</dbReference>
<dbReference type="GO" id="GO:0003735">
    <property type="term" value="F:structural constituent of ribosome"/>
    <property type="evidence" value="ECO:0007669"/>
    <property type="project" value="InterPro"/>
</dbReference>
<comment type="subcellular location">
    <subcellularLocation>
        <location evidence="8 10">Plastid</location>
        <location evidence="8 10">Chloroplast</location>
    </subcellularLocation>
</comment>
<sequence length="131" mass="15205">MRSYIAKTNDEWKTQTKASLNNVRTSASKTRRVVNQIRGCSYEQALVLLEFLPYKACYFILQLILSAAENVRNNCDSRINKSDLFISEAHVDNVACLKRFRFRAQGRGYPIHKPFCRITVTLMLRNRTKKA</sequence>
<dbReference type="InterPro" id="IPR036394">
    <property type="entry name" value="Ribosomal_uL22_sf"/>
</dbReference>
<dbReference type="PANTHER" id="PTHR13501">
    <property type="entry name" value="CHLOROPLAST 50S RIBOSOMAL PROTEIN L22-RELATED"/>
    <property type="match status" value="1"/>
</dbReference>
<evidence type="ECO:0000256" key="10">
    <source>
        <dbReference type="RuleBase" id="RU004009"/>
    </source>
</evidence>
<protein>
    <recommendedName>
        <fullName evidence="7 8">Large ribosomal subunit protein uL22c</fullName>
    </recommendedName>
</protein>
<dbReference type="GO" id="GO:0019843">
    <property type="term" value="F:rRNA binding"/>
    <property type="evidence" value="ECO:0007669"/>
    <property type="project" value="UniProtKB-UniRule"/>
</dbReference>
<dbReference type="InterPro" id="IPR001063">
    <property type="entry name" value="Ribosomal_uL22"/>
</dbReference>
<dbReference type="EMBL" id="KU764518">
    <property type="protein sequence ID" value="AOV84711.1"/>
    <property type="molecule type" value="Genomic_DNA"/>
</dbReference>
<keyword evidence="2 11" id="KW-0934">Plastid</keyword>
<comment type="subunit">
    <text evidence="8">Part of the 50S ribosomal subunit.</text>
</comment>
<gene>
    <name evidence="8 11" type="primary">rpl22</name>
</gene>
<evidence type="ECO:0000313" key="11">
    <source>
        <dbReference type="EMBL" id="AOV84711.1"/>
    </source>
</evidence>
<keyword evidence="6 8" id="KW-0687">Ribonucleoprotein</keyword>
<accession>A0A1U7AFJ6</accession>
<evidence type="ECO:0000256" key="7">
    <source>
        <dbReference type="ARBA" id="ARBA00035285"/>
    </source>
</evidence>
<dbReference type="GO" id="GO:0015934">
    <property type="term" value="C:large ribosomal subunit"/>
    <property type="evidence" value="ECO:0007669"/>
    <property type="project" value="InterPro"/>
</dbReference>
<evidence type="ECO:0000256" key="2">
    <source>
        <dbReference type="ARBA" id="ARBA00022640"/>
    </source>
</evidence>
<comment type="function">
    <text evidence="8 10">This protein binds specifically to 23S rRNA.</text>
</comment>
<dbReference type="InterPro" id="IPR005727">
    <property type="entry name" value="Ribosomal_uL22_bac/chlpt-type"/>
</dbReference>
<keyword evidence="4 8" id="KW-0694">RNA-binding</keyword>
<dbReference type="SUPFAM" id="SSF54843">
    <property type="entry name" value="Ribosomal protein L22"/>
    <property type="match status" value="1"/>
</dbReference>
<dbReference type="GO" id="GO:0009507">
    <property type="term" value="C:chloroplast"/>
    <property type="evidence" value="ECO:0007669"/>
    <property type="project" value="UniProtKB-SubCell"/>
</dbReference>
<geneLocation type="chloroplast" evidence="11"/>
<comment type="function">
    <text evidence="8 10">The globular domain of the protein is located near the polypeptide exit tunnel on the outside of the subunit, while an extended beta-hairpin is found that lines the wall of the exit tunnel in the center of the 70S ribosome.</text>
</comment>
<evidence type="ECO:0000256" key="5">
    <source>
        <dbReference type="ARBA" id="ARBA00022980"/>
    </source>
</evidence>
<dbReference type="AlphaFoldDB" id="A0A1U7AFJ6"/>
<keyword evidence="5 8" id="KW-0689">Ribosomal protein</keyword>
<evidence type="ECO:0000256" key="8">
    <source>
        <dbReference type="HAMAP-Rule" id="MF_01331"/>
    </source>
</evidence>
<keyword evidence="11" id="KW-0150">Chloroplast</keyword>
<comment type="similarity">
    <text evidence="1 8 9">Belongs to the universal ribosomal protein uL22 family.</text>
</comment>
<dbReference type="Gene3D" id="3.90.470.10">
    <property type="entry name" value="Ribosomal protein L22/L17"/>
    <property type="match status" value="1"/>
</dbReference>
<evidence type="ECO:0000256" key="6">
    <source>
        <dbReference type="ARBA" id="ARBA00023274"/>
    </source>
</evidence>
<evidence type="ECO:0000256" key="1">
    <source>
        <dbReference type="ARBA" id="ARBA00009451"/>
    </source>
</evidence>
<name>A0A1U7AFJ6_9MONI</name>
<keyword evidence="3 8" id="KW-0699">rRNA-binding</keyword>
<dbReference type="GO" id="GO:0006412">
    <property type="term" value="P:translation"/>
    <property type="evidence" value="ECO:0007669"/>
    <property type="project" value="UniProtKB-UniRule"/>
</dbReference>
<reference evidence="11" key="1">
    <citation type="submission" date="2016-02" db="EMBL/GenBank/DDBJ databases">
        <title>Phylogenomics of the Schizaeales.</title>
        <authorList>
            <person name="Labiak P.H."/>
            <person name="Karol K.G."/>
        </authorList>
    </citation>
    <scope>NUCLEOTIDE SEQUENCE</scope>
</reference>
<evidence type="ECO:0000256" key="4">
    <source>
        <dbReference type="ARBA" id="ARBA00022884"/>
    </source>
</evidence>
<dbReference type="NCBIfam" id="TIGR01044">
    <property type="entry name" value="rplV_bact"/>
    <property type="match status" value="1"/>
</dbReference>